<keyword evidence="3" id="KW-1185">Reference proteome</keyword>
<feature type="region of interest" description="Disordered" evidence="1">
    <location>
        <begin position="46"/>
        <end position="69"/>
    </location>
</feature>
<dbReference type="KEGG" id="bze:COCCADRAFT_1179"/>
<sequence>MARHQPGSGLILDYKRCTRSAYIRTTTHIHPPPHILTTATIGIPTPSTPPGCELLDSPHSSRQRGSRTAPYRCTALAPLRPEWPALSPTFTLALPMHLPQR</sequence>
<dbReference type="AlphaFoldDB" id="W6YJV2"/>
<evidence type="ECO:0000256" key="1">
    <source>
        <dbReference type="SAM" id="MobiDB-lite"/>
    </source>
</evidence>
<dbReference type="GeneID" id="19144715"/>
<gene>
    <name evidence="2" type="ORF">COCCADRAFT_1179</name>
</gene>
<accession>W6YJV2</accession>
<evidence type="ECO:0000313" key="3">
    <source>
        <dbReference type="Proteomes" id="UP000053841"/>
    </source>
</evidence>
<name>W6YJV2_COCC2</name>
<reference evidence="2 3" key="1">
    <citation type="journal article" date="2013" name="PLoS Genet.">
        <title>Comparative genome structure, secondary metabolite, and effector coding capacity across Cochliobolus pathogens.</title>
        <authorList>
            <person name="Condon B.J."/>
            <person name="Leng Y."/>
            <person name="Wu D."/>
            <person name="Bushley K.E."/>
            <person name="Ohm R.A."/>
            <person name="Otillar R."/>
            <person name="Martin J."/>
            <person name="Schackwitz W."/>
            <person name="Grimwood J."/>
            <person name="MohdZainudin N."/>
            <person name="Xue C."/>
            <person name="Wang R."/>
            <person name="Manning V.A."/>
            <person name="Dhillon B."/>
            <person name="Tu Z.J."/>
            <person name="Steffenson B.J."/>
            <person name="Salamov A."/>
            <person name="Sun H."/>
            <person name="Lowry S."/>
            <person name="LaButti K."/>
            <person name="Han J."/>
            <person name="Copeland A."/>
            <person name="Lindquist E."/>
            <person name="Barry K."/>
            <person name="Schmutz J."/>
            <person name="Baker S.E."/>
            <person name="Ciuffetti L.M."/>
            <person name="Grigoriev I.V."/>
            <person name="Zhong S."/>
            <person name="Turgeon B.G."/>
        </authorList>
    </citation>
    <scope>NUCLEOTIDE SEQUENCE [LARGE SCALE GENOMIC DNA]</scope>
    <source>
        <strain evidence="2 3">26-R-13</strain>
    </source>
</reference>
<protein>
    <submittedName>
        <fullName evidence="2">Uncharacterized protein</fullName>
    </submittedName>
</protein>
<dbReference type="EMBL" id="KI964546">
    <property type="protein sequence ID" value="EUC37938.1"/>
    <property type="molecule type" value="Genomic_DNA"/>
</dbReference>
<dbReference type="Proteomes" id="UP000053841">
    <property type="component" value="Unassembled WGS sequence"/>
</dbReference>
<dbReference type="RefSeq" id="XP_007707668.1">
    <property type="nucleotide sequence ID" value="XM_007709478.1"/>
</dbReference>
<evidence type="ECO:0000313" key="2">
    <source>
        <dbReference type="EMBL" id="EUC37938.1"/>
    </source>
</evidence>
<organism evidence="2 3">
    <name type="scientific">Cochliobolus carbonum (strain 26-R-13)</name>
    <name type="common">Maize leaf spot fungus</name>
    <name type="synonym">Bipolaris zeicola</name>
    <dbReference type="NCBI Taxonomy" id="930089"/>
    <lineage>
        <taxon>Eukaryota</taxon>
        <taxon>Fungi</taxon>
        <taxon>Dikarya</taxon>
        <taxon>Ascomycota</taxon>
        <taxon>Pezizomycotina</taxon>
        <taxon>Dothideomycetes</taxon>
        <taxon>Pleosporomycetidae</taxon>
        <taxon>Pleosporales</taxon>
        <taxon>Pleosporineae</taxon>
        <taxon>Pleosporaceae</taxon>
        <taxon>Bipolaris</taxon>
    </lineage>
</organism>
<proteinExistence type="predicted"/>
<dbReference type="HOGENOM" id="CLU_2291211_0_0_1"/>